<dbReference type="PANTHER" id="PTHR45436">
    <property type="entry name" value="SENSOR HISTIDINE KINASE YKOH"/>
    <property type="match status" value="1"/>
</dbReference>
<feature type="transmembrane region" description="Helical" evidence="6">
    <location>
        <begin position="20"/>
        <end position="41"/>
    </location>
</feature>
<evidence type="ECO:0000256" key="2">
    <source>
        <dbReference type="ARBA" id="ARBA00012438"/>
    </source>
</evidence>
<dbReference type="InterPro" id="IPR050428">
    <property type="entry name" value="TCS_sensor_his_kinase"/>
</dbReference>
<protein>
    <recommendedName>
        <fullName evidence="2">histidine kinase</fullName>
        <ecNumber evidence="2">2.7.13.3</ecNumber>
    </recommendedName>
</protein>
<evidence type="ECO:0000256" key="4">
    <source>
        <dbReference type="ARBA" id="ARBA00022679"/>
    </source>
</evidence>
<name>A0ABW7PA32_9ACTN</name>
<evidence type="ECO:0000256" key="1">
    <source>
        <dbReference type="ARBA" id="ARBA00000085"/>
    </source>
</evidence>
<feature type="transmembrane region" description="Helical" evidence="6">
    <location>
        <begin position="163"/>
        <end position="182"/>
    </location>
</feature>
<evidence type="ECO:0000313" key="7">
    <source>
        <dbReference type="EMBL" id="MFH7595221.1"/>
    </source>
</evidence>
<keyword evidence="3" id="KW-0597">Phosphoprotein</keyword>
<sequence>MTARAPDRRRPPTLRSRLSLIAVSVAALLMAVLVVAFNAIVRHQLDQRADDHLRTRAAAVASTVDTNGRRARVVEVPDDDALDSDVWIYAGRERLESPPTAADGGPLNQVADALAADRQPHCITVSASVQGPVRLCASPVTGSAPATVVAAVSLVPYRTSADTVLHATLALGAAMLVLTYALTRLAVRRALRPVQAMTEQAAA</sequence>
<evidence type="ECO:0000256" key="6">
    <source>
        <dbReference type="SAM" id="Phobius"/>
    </source>
</evidence>
<keyword evidence="4" id="KW-0808">Transferase</keyword>
<evidence type="ECO:0000256" key="5">
    <source>
        <dbReference type="ARBA" id="ARBA00022777"/>
    </source>
</evidence>
<organism evidence="7 8">
    <name type="scientific">Streptomyces racemochromogenes</name>
    <dbReference type="NCBI Taxonomy" id="67353"/>
    <lineage>
        <taxon>Bacteria</taxon>
        <taxon>Bacillati</taxon>
        <taxon>Actinomycetota</taxon>
        <taxon>Actinomycetes</taxon>
        <taxon>Kitasatosporales</taxon>
        <taxon>Streptomycetaceae</taxon>
        <taxon>Streptomyces</taxon>
    </lineage>
</organism>
<dbReference type="EC" id="2.7.13.3" evidence="2"/>
<keyword evidence="6" id="KW-0472">Membrane</keyword>
<dbReference type="Proteomes" id="UP001610631">
    <property type="component" value="Unassembled WGS sequence"/>
</dbReference>
<comment type="caution">
    <text evidence="7">The sequence shown here is derived from an EMBL/GenBank/DDBJ whole genome shotgun (WGS) entry which is preliminary data.</text>
</comment>
<keyword evidence="5" id="KW-0418">Kinase</keyword>
<evidence type="ECO:0000313" key="8">
    <source>
        <dbReference type="Proteomes" id="UP001610631"/>
    </source>
</evidence>
<evidence type="ECO:0000256" key="3">
    <source>
        <dbReference type="ARBA" id="ARBA00022553"/>
    </source>
</evidence>
<dbReference type="PANTHER" id="PTHR45436:SF5">
    <property type="entry name" value="SENSOR HISTIDINE KINASE TRCS"/>
    <property type="match status" value="1"/>
</dbReference>
<proteinExistence type="predicted"/>
<dbReference type="RefSeq" id="WP_395509103.1">
    <property type="nucleotide sequence ID" value="NZ_JBBDHD010000016.1"/>
</dbReference>
<comment type="catalytic activity">
    <reaction evidence="1">
        <text>ATP + protein L-histidine = ADP + protein N-phospho-L-histidine.</text>
        <dbReference type="EC" id="2.7.13.3"/>
    </reaction>
</comment>
<accession>A0ABW7PA32</accession>
<keyword evidence="8" id="KW-1185">Reference proteome</keyword>
<keyword evidence="6" id="KW-0812">Transmembrane</keyword>
<gene>
    <name evidence="7" type="ORF">WDV06_08960</name>
</gene>
<keyword evidence="6" id="KW-1133">Transmembrane helix</keyword>
<reference evidence="7 8" key="1">
    <citation type="submission" date="2024-03" db="EMBL/GenBank/DDBJ databases">
        <title>Whole genome sequencing of Streptomyces racemochromogenes, to identify antimicrobial biosynthetic gene clusters.</title>
        <authorList>
            <person name="Suryawanshi P."/>
            <person name="Krishnaraj P.U."/>
            <person name="Arun Y.P."/>
            <person name="Suryawanshi M.P."/>
            <person name="Rakshit O."/>
        </authorList>
    </citation>
    <scope>NUCLEOTIDE SEQUENCE [LARGE SCALE GENOMIC DNA]</scope>
    <source>
        <strain evidence="7 8">AUDT626</strain>
    </source>
</reference>
<dbReference type="EMBL" id="JBBDHD010000016">
    <property type="protein sequence ID" value="MFH7595221.1"/>
    <property type="molecule type" value="Genomic_DNA"/>
</dbReference>